<sequence>YYLLSQSSSRRRDCSGEKMFLLRRYTGGSLYSIFTIRASIESSMRHFNSLEPLQSSDSTSTKGDYFAAINHVVNIVRREIHPERSLNSLRLPVTSEFVFRVLRATSRSANDSLRFFNWARSNPSYTPTSMEYEQLAKSLASHKKYESMWKILKQMKDLSLDISGETLCFIIEQYGKNGHVDQAVELFNGVPKTLGCQQTVDVYNSLLHALCDVKMFHGAYALIRRMIRKGLKPDKRTYAILVNGWCSAGKMKEAQEFLDEMSRKGFNPPARGRDLLIEGLLNAGYLESAKEMVSKMTKGGFVPDIQTFNTLIEAISKSGEVEFCIEMYYTACKLGLCVDIDTYKTLIPAVSKIGKIDEAFRLLNNCVEDGHKPFPSLYAPIVKGMCRNGMFDDAFSFFSDMKVKAHPPNRPVYTMLITMCGRGGKFVDAANYLVEMTEMGLVPISRCFDMVTDGLKNSGKHDLAMRIEQLEVQLRGV</sequence>
<feature type="repeat" description="PPR" evidence="3">
    <location>
        <begin position="234"/>
        <end position="268"/>
    </location>
</feature>
<gene>
    <name evidence="4" type="ORF">CARUB_v10000860mg</name>
</gene>
<feature type="repeat" description="PPR" evidence="3">
    <location>
        <begin position="374"/>
        <end position="408"/>
    </location>
</feature>
<feature type="non-terminal residue" evidence="4">
    <location>
        <position position="1"/>
    </location>
</feature>
<dbReference type="PANTHER" id="PTHR47938">
    <property type="entry name" value="RESPIRATORY COMPLEX I CHAPERONE (CIA84), PUTATIVE (AFU_ORTHOLOGUE AFUA_2G06020)-RELATED"/>
    <property type="match status" value="1"/>
</dbReference>
<comment type="similarity">
    <text evidence="1">Belongs to the PPR family. P subfamily.</text>
</comment>
<dbReference type="AlphaFoldDB" id="R0HAD0"/>
<dbReference type="EMBL" id="KB870810">
    <property type="protein sequence ID" value="EOA20548.1"/>
    <property type="molecule type" value="Genomic_DNA"/>
</dbReference>
<organism evidence="4 5">
    <name type="scientific">Capsella rubella</name>
    <dbReference type="NCBI Taxonomy" id="81985"/>
    <lineage>
        <taxon>Eukaryota</taxon>
        <taxon>Viridiplantae</taxon>
        <taxon>Streptophyta</taxon>
        <taxon>Embryophyta</taxon>
        <taxon>Tracheophyta</taxon>
        <taxon>Spermatophyta</taxon>
        <taxon>Magnoliopsida</taxon>
        <taxon>eudicotyledons</taxon>
        <taxon>Gunneridae</taxon>
        <taxon>Pentapetalae</taxon>
        <taxon>rosids</taxon>
        <taxon>malvids</taxon>
        <taxon>Brassicales</taxon>
        <taxon>Brassicaceae</taxon>
        <taxon>Camelineae</taxon>
        <taxon>Capsella</taxon>
    </lineage>
</organism>
<proteinExistence type="inferred from homology"/>
<evidence type="ECO:0008006" key="6">
    <source>
        <dbReference type="Google" id="ProtNLM"/>
    </source>
</evidence>
<feature type="repeat" description="PPR" evidence="3">
    <location>
        <begin position="199"/>
        <end position="233"/>
    </location>
</feature>
<dbReference type="GO" id="GO:0003729">
    <property type="term" value="F:mRNA binding"/>
    <property type="evidence" value="ECO:0007669"/>
    <property type="project" value="TreeGrafter"/>
</dbReference>
<keyword evidence="2" id="KW-0677">Repeat</keyword>
<dbReference type="KEGG" id="crb:17883636"/>
<name>R0HAD0_9BRAS</name>
<protein>
    <recommendedName>
        <fullName evidence="6">Pentacotripeptide-repeat region of PRORP domain-containing protein</fullName>
    </recommendedName>
</protein>
<feature type="repeat" description="PPR" evidence="3">
    <location>
        <begin position="339"/>
        <end position="373"/>
    </location>
</feature>
<dbReference type="Proteomes" id="UP000029121">
    <property type="component" value="Unassembled WGS sequence"/>
</dbReference>
<evidence type="ECO:0000256" key="3">
    <source>
        <dbReference type="PROSITE-ProRule" id="PRU00708"/>
    </source>
</evidence>
<evidence type="ECO:0000313" key="5">
    <source>
        <dbReference type="Proteomes" id="UP000029121"/>
    </source>
</evidence>
<dbReference type="Gene3D" id="1.25.40.10">
    <property type="entry name" value="Tetratricopeptide repeat domain"/>
    <property type="match status" value="3"/>
</dbReference>
<dbReference type="STRING" id="81985.R0HAD0"/>
<accession>R0HAD0</accession>
<dbReference type="Pfam" id="PF12854">
    <property type="entry name" value="PPR_1"/>
    <property type="match status" value="1"/>
</dbReference>
<dbReference type="eggNOG" id="KOG4197">
    <property type="taxonomic scope" value="Eukaryota"/>
</dbReference>
<dbReference type="InterPro" id="IPR011990">
    <property type="entry name" value="TPR-like_helical_dom_sf"/>
</dbReference>
<dbReference type="Pfam" id="PF01535">
    <property type="entry name" value="PPR"/>
    <property type="match status" value="2"/>
</dbReference>
<feature type="repeat" description="PPR" evidence="3">
    <location>
        <begin position="409"/>
        <end position="443"/>
    </location>
</feature>
<keyword evidence="5" id="KW-1185">Reference proteome</keyword>
<dbReference type="InterPro" id="IPR002885">
    <property type="entry name" value="PPR_rpt"/>
</dbReference>
<dbReference type="PROSITE" id="PS51375">
    <property type="entry name" value="PPR"/>
    <property type="match status" value="5"/>
</dbReference>
<dbReference type="NCBIfam" id="TIGR00756">
    <property type="entry name" value="PPR"/>
    <property type="match status" value="5"/>
</dbReference>
<dbReference type="Pfam" id="PF13041">
    <property type="entry name" value="PPR_2"/>
    <property type="match status" value="2"/>
</dbReference>
<dbReference type="OrthoDB" id="185373at2759"/>
<reference evidence="5" key="1">
    <citation type="journal article" date="2013" name="Nat. Genet.">
        <title>The Capsella rubella genome and the genomic consequences of rapid mating system evolution.</title>
        <authorList>
            <person name="Slotte T."/>
            <person name="Hazzouri K.M."/>
            <person name="Agren J.A."/>
            <person name="Koenig D."/>
            <person name="Maumus F."/>
            <person name="Guo Y.L."/>
            <person name="Steige K."/>
            <person name="Platts A.E."/>
            <person name="Escobar J.S."/>
            <person name="Newman L.K."/>
            <person name="Wang W."/>
            <person name="Mandakova T."/>
            <person name="Vello E."/>
            <person name="Smith L.M."/>
            <person name="Henz S.R."/>
            <person name="Steffen J."/>
            <person name="Takuno S."/>
            <person name="Brandvain Y."/>
            <person name="Coop G."/>
            <person name="Andolfatto P."/>
            <person name="Hu T.T."/>
            <person name="Blanchette M."/>
            <person name="Clark R.M."/>
            <person name="Quesneville H."/>
            <person name="Nordborg M."/>
            <person name="Gaut B.S."/>
            <person name="Lysak M.A."/>
            <person name="Jenkins J."/>
            <person name="Grimwood J."/>
            <person name="Chapman J."/>
            <person name="Prochnik S."/>
            <person name="Shu S."/>
            <person name="Rokhsar D."/>
            <person name="Schmutz J."/>
            <person name="Weigel D."/>
            <person name="Wright S.I."/>
        </authorList>
    </citation>
    <scope>NUCLEOTIDE SEQUENCE [LARGE SCALE GENOMIC DNA]</scope>
    <source>
        <strain evidence="5">cv. Monte Gargano</strain>
    </source>
</reference>
<evidence type="ECO:0000313" key="4">
    <source>
        <dbReference type="EMBL" id="EOA20548.1"/>
    </source>
</evidence>
<evidence type="ECO:0000256" key="2">
    <source>
        <dbReference type="ARBA" id="ARBA00022737"/>
    </source>
</evidence>
<dbReference type="PANTHER" id="PTHR47938:SF47">
    <property type="entry name" value="ADR149WP"/>
    <property type="match status" value="1"/>
</dbReference>
<evidence type="ECO:0000256" key="1">
    <source>
        <dbReference type="ARBA" id="ARBA00007626"/>
    </source>
</evidence>